<dbReference type="Gene3D" id="3.30.70.270">
    <property type="match status" value="1"/>
</dbReference>
<evidence type="ECO:0000259" key="3">
    <source>
        <dbReference type="PROSITE" id="PS50112"/>
    </source>
</evidence>
<dbReference type="InterPro" id="IPR000700">
    <property type="entry name" value="PAS-assoc_C"/>
</dbReference>
<dbReference type="InterPro" id="IPR013767">
    <property type="entry name" value="PAS_fold"/>
</dbReference>
<dbReference type="InterPro" id="IPR029787">
    <property type="entry name" value="Nucleotide_cyclase"/>
</dbReference>
<dbReference type="Gene3D" id="3.40.190.10">
    <property type="entry name" value="Periplasmic binding protein-like II"/>
    <property type="match status" value="2"/>
</dbReference>
<dbReference type="CDD" id="cd00130">
    <property type="entry name" value="PAS"/>
    <property type="match status" value="2"/>
</dbReference>
<evidence type="ECO:0008006" key="9">
    <source>
        <dbReference type="Google" id="ProtNLM"/>
    </source>
</evidence>
<dbReference type="Gene3D" id="3.30.450.20">
    <property type="entry name" value="PAS domain"/>
    <property type="match status" value="2"/>
</dbReference>
<dbReference type="PANTHER" id="PTHR44757">
    <property type="entry name" value="DIGUANYLATE CYCLASE DGCP"/>
    <property type="match status" value="1"/>
</dbReference>
<keyword evidence="1" id="KW-1133">Transmembrane helix</keyword>
<dbReference type="CDD" id="cd01948">
    <property type="entry name" value="EAL"/>
    <property type="match status" value="1"/>
</dbReference>
<keyword evidence="8" id="KW-1185">Reference proteome</keyword>
<gene>
    <name evidence="7" type="ORF">CKO25_12400</name>
</gene>
<evidence type="ECO:0000259" key="6">
    <source>
        <dbReference type="PROSITE" id="PS50887"/>
    </source>
</evidence>
<dbReference type="PROSITE" id="PS50113">
    <property type="entry name" value="PAC"/>
    <property type="match status" value="1"/>
</dbReference>
<dbReference type="Pfam" id="PF00563">
    <property type="entry name" value="EAL"/>
    <property type="match status" value="1"/>
</dbReference>
<dbReference type="Pfam" id="PF00990">
    <property type="entry name" value="GGDEF"/>
    <property type="match status" value="1"/>
</dbReference>
<dbReference type="SUPFAM" id="SSF141868">
    <property type="entry name" value="EAL domain-like"/>
    <property type="match status" value="1"/>
</dbReference>
<name>A0A9X0WJ30_9GAMM</name>
<dbReference type="SUPFAM" id="SSF55073">
    <property type="entry name" value="Nucleotide cyclase"/>
    <property type="match status" value="1"/>
</dbReference>
<dbReference type="NCBIfam" id="TIGR00254">
    <property type="entry name" value="GGDEF"/>
    <property type="match status" value="1"/>
</dbReference>
<dbReference type="PROSITE" id="PS50883">
    <property type="entry name" value="EAL"/>
    <property type="match status" value="1"/>
</dbReference>
<dbReference type="Pfam" id="PF08448">
    <property type="entry name" value="PAS_4"/>
    <property type="match status" value="1"/>
</dbReference>
<feature type="domain" description="GGDEF" evidence="6">
    <location>
        <begin position="634"/>
        <end position="767"/>
    </location>
</feature>
<dbReference type="Gene3D" id="1.20.120.30">
    <property type="entry name" value="Aspartate receptor, ligand-binding domain"/>
    <property type="match status" value="1"/>
</dbReference>
<dbReference type="InterPro" id="IPR025991">
    <property type="entry name" value="Chemoreceptor_zinc-bind_dom"/>
</dbReference>
<accession>A0A9X0WJ30</accession>
<organism evidence="7 8">
    <name type="scientific">Thiocapsa imhoffii</name>
    <dbReference type="NCBI Taxonomy" id="382777"/>
    <lineage>
        <taxon>Bacteria</taxon>
        <taxon>Pseudomonadati</taxon>
        <taxon>Pseudomonadota</taxon>
        <taxon>Gammaproteobacteria</taxon>
        <taxon>Chromatiales</taxon>
        <taxon>Chromatiaceae</taxon>
        <taxon>Thiocapsa</taxon>
    </lineage>
</organism>
<dbReference type="Pfam" id="PF13682">
    <property type="entry name" value="CZB"/>
    <property type="match status" value="1"/>
</dbReference>
<dbReference type="InterPro" id="IPR043128">
    <property type="entry name" value="Rev_trsase/Diguanyl_cyclase"/>
</dbReference>
<dbReference type="Gene3D" id="3.20.20.450">
    <property type="entry name" value="EAL domain"/>
    <property type="match status" value="1"/>
</dbReference>
<feature type="domain" description="PAS" evidence="3">
    <location>
        <begin position="482"/>
        <end position="552"/>
    </location>
</feature>
<dbReference type="SUPFAM" id="SSF53850">
    <property type="entry name" value="Periplasmic binding protein-like II"/>
    <property type="match status" value="1"/>
</dbReference>
<dbReference type="InterPro" id="IPR035965">
    <property type="entry name" value="PAS-like_dom_sf"/>
</dbReference>
<dbReference type="InterPro" id="IPR001610">
    <property type="entry name" value="PAC"/>
</dbReference>
<dbReference type="Proteomes" id="UP001138802">
    <property type="component" value="Unassembled WGS sequence"/>
</dbReference>
<dbReference type="SMART" id="SM00091">
    <property type="entry name" value="PAS"/>
    <property type="match status" value="2"/>
</dbReference>
<evidence type="ECO:0000313" key="8">
    <source>
        <dbReference type="Proteomes" id="UP001138802"/>
    </source>
</evidence>
<dbReference type="PROSITE" id="PS50112">
    <property type="entry name" value="PAS"/>
    <property type="match status" value="2"/>
</dbReference>
<comment type="caution">
    <text evidence="7">The sequence shown here is derived from an EMBL/GenBank/DDBJ whole genome shotgun (WGS) entry which is preliminary data.</text>
</comment>
<dbReference type="SMART" id="SM00052">
    <property type="entry name" value="EAL"/>
    <property type="match status" value="1"/>
</dbReference>
<dbReference type="PROSITE" id="PS50887">
    <property type="entry name" value="GGDEF"/>
    <property type="match status" value="1"/>
</dbReference>
<dbReference type="EMBL" id="NRSD01000012">
    <property type="protein sequence ID" value="MBK1645430.1"/>
    <property type="molecule type" value="Genomic_DNA"/>
</dbReference>
<dbReference type="InterPro" id="IPR000160">
    <property type="entry name" value="GGDEF_dom"/>
</dbReference>
<feature type="signal peptide" evidence="2">
    <location>
        <begin position="1"/>
        <end position="25"/>
    </location>
</feature>
<protein>
    <recommendedName>
        <fullName evidence="9">EAL domain-containing protein</fullName>
    </recommendedName>
</protein>
<dbReference type="GO" id="GO:0006355">
    <property type="term" value="P:regulation of DNA-templated transcription"/>
    <property type="evidence" value="ECO:0007669"/>
    <property type="project" value="InterPro"/>
</dbReference>
<sequence>MKRMRIRTLSAVAVALACVTSSAMAQTMPRDETLTIGISAYRSEPLLIEQWRPLADYLESKLPAHRIALRILDAESLEQAVQRSELDFVFTNPANYIAIRTHSVLSGAIATLVRSETGHALAVLGGVIFTRADRDDLDSLAALRGKRIAIGSQRLLGGFAAPLAELLNQGVHPNHLRFEILGEPHDRVVEAVLSGAVDAGFVRTGIIEYMDREGRLDSPVKILAARALPGFPFALSTDLYPEWPFVALPSAGEETARRVAAALLALEPSDPAAQAAEIIGFTVPADYSSVETLLRQNRMPPFEHLPPIALLDLWEQHRVAFIVTPLFFLAILALLVWLTLANRKLSVARRRAIALGQRVETEHRYLEALVQTLPDLVWLKDPAGRYLTCNPRVEAFIGAARHDILGQSDADLLKPEMASEVQALDRAALTQGKPVTSVSWMTFARDGHRELIEATRVAIFDAEGQPFALLGIGHDITEQKRVEHDLRAITDGAAEGIWTSHHEGRFLYANPAALAMTGHSLDELMGLSVNDLVFPEDQERLRAHLSWMREHPAPARGLWRLRRKDGTRCEVDLTTQRLPDARILAIGRDLSHLRDHEEALFRAIYYDSLTGLPNRTLLLERLNQSLPRARRTHAELALIFLDLDYFGQINAGVGSSVGDQLLAEIAVRLRAQLRPEDTLARIGGDEFAILLDEFEKTDTVALVIERLPKTFAQPIAISGQSISVSASFGVTVFPEDDTDAETLLRHAMQAMYASKDLGRGRLSHFNVEKQRALVTRITELQRLREAVERDELLLYYQPKVDLTTGGLVGSEALIRWFHPDEGLLAPAAFLSLADGTELELRISEWVIEHALAQMTAWQAAGLRIPVSINLPAAHLLMPNFHHWLAAALNLHPNLDPRDFQIEILESTAIADMDAAVSSLRHVKDLGVSIALDDFGTGFSSLAYFRRLPVDTLKIDRSFVNEMLEDPHALGVVQYVIRLAKTFDRDVIAEGLETDDDWVALRQLDCDQAQGYGIARPMPPHELPSWLEDWNREGPLQHIAPLQYPDSDATLVISGIMHRRWVTALAAAIESGEIVQADRFEITHCPFQKWYGGIGRRRFGTLPDFRAIDSAHQRVHQLAGQIATKVDSGESDRARELLQTLVAVSNELLGSIERLAEHSSQLYENALEPRSGR</sequence>
<feature type="domain" description="PAC" evidence="4">
    <location>
        <begin position="436"/>
        <end position="488"/>
    </location>
</feature>
<keyword evidence="1" id="KW-0812">Transmembrane</keyword>
<dbReference type="InterPro" id="IPR035919">
    <property type="entry name" value="EAL_sf"/>
</dbReference>
<dbReference type="InterPro" id="IPR013656">
    <property type="entry name" value="PAS_4"/>
</dbReference>
<dbReference type="PROSITE" id="PS51257">
    <property type="entry name" value="PROKAR_LIPOPROTEIN"/>
    <property type="match status" value="1"/>
</dbReference>
<dbReference type="InterPro" id="IPR052155">
    <property type="entry name" value="Biofilm_reg_signaling"/>
</dbReference>
<dbReference type="SUPFAM" id="SSF55785">
    <property type="entry name" value="PYP-like sensor domain (PAS domain)"/>
    <property type="match status" value="2"/>
</dbReference>
<evidence type="ECO:0000256" key="1">
    <source>
        <dbReference type="SAM" id="Phobius"/>
    </source>
</evidence>
<feature type="domain" description="PAS" evidence="3">
    <location>
        <begin position="362"/>
        <end position="432"/>
    </location>
</feature>
<dbReference type="AlphaFoldDB" id="A0A9X0WJ30"/>
<evidence type="ECO:0000256" key="2">
    <source>
        <dbReference type="SAM" id="SignalP"/>
    </source>
</evidence>
<keyword evidence="1" id="KW-0472">Membrane</keyword>
<dbReference type="InterPro" id="IPR000014">
    <property type="entry name" value="PAS"/>
</dbReference>
<evidence type="ECO:0000259" key="4">
    <source>
        <dbReference type="PROSITE" id="PS50113"/>
    </source>
</evidence>
<evidence type="ECO:0000259" key="5">
    <source>
        <dbReference type="PROSITE" id="PS50883"/>
    </source>
</evidence>
<dbReference type="PANTHER" id="PTHR44757:SF2">
    <property type="entry name" value="BIOFILM ARCHITECTURE MAINTENANCE PROTEIN MBAA"/>
    <property type="match status" value="1"/>
</dbReference>
<feature type="transmembrane region" description="Helical" evidence="1">
    <location>
        <begin position="319"/>
        <end position="341"/>
    </location>
</feature>
<feature type="domain" description="EAL" evidence="5">
    <location>
        <begin position="776"/>
        <end position="1030"/>
    </location>
</feature>
<dbReference type="SMART" id="SM00086">
    <property type="entry name" value="PAC"/>
    <property type="match status" value="2"/>
</dbReference>
<feature type="chain" id="PRO_5040774629" description="EAL domain-containing protein" evidence="2">
    <location>
        <begin position="26"/>
        <end position="1172"/>
    </location>
</feature>
<keyword evidence="2" id="KW-0732">Signal</keyword>
<dbReference type="CDD" id="cd01949">
    <property type="entry name" value="GGDEF"/>
    <property type="match status" value="1"/>
</dbReference>
<proteinExistence type="predicted"/>
<dbReference type="SMART" id="SM00267">
    <property type="entry name" value="GGDEF"/>
    <property type="match status" value="1"/>
</dbReference>
<dbReference type="Pfam" id="PF00989">
    <property type="entry name" value="PAS"/>
    <property type="match status" value="1"/>
</dbReference>
<evidence type="ECO:0000313" key="7">
    <source>
        <dbReference type="EMBL" id="MBK1645430.1"/>
    </source>
</evidence>
<dbReference type="InterPro" id="IPR001633">
    <property type="entry name" value="EAL_dom"/>
</dbReference>
<dbReference type="Pfam" id="PF12974">
    <property type="entry name" value="Phosphonate-bd"/>
    <property type="match status" value="1"/>
</dbReference>
<dbReference type="NCBIfam" id="TIGR00229">
    <property type="entry name" value="sensory_box"/>
    <property type="match status" value="2"/>
</dbReference>
<reference evidence="7 8" key="1">
    <citation type="journal article" date="2020" name="Microorganisms">
        <title>Osmotic Adaptation and Compatible Solute Biosynthesis of Phototrophic Bacteria as Revealed from Genome Analyses.</title>
        <authorList>
            <person name="Imhoff J.F."/>
            <person name="Rahn T."/>
            <person name="Kunzel S."/>
            <person name="Keller A."/>
            <person name="Neulinger S.C."/>
        </authorList>
    </citation>
    <scope>NUCLEOTIDE SEQUENCE [LARGE SCALE GENOMIC DNA]</scope>
    <source>
        <strain evidence="7 8">DSM 21303</strain>
    </source>
</reference>